<gene>
    <name evidence="2" type="ORF">PDIGIT_LOCUS6056</name>
</gene>
<organism evidence="2 3">
    <name type="scientific">Periconia digitata</name>
    <dbReference type="NCBI Taxonomy" id="1303443"/>
    <lineage>
        <taxon>Eukaryota</taxon>
        <taxon>Fungi</taxon>
        <taxon>Dikarya</taxon>
        <taxon>Ascomycota</taxon>
        <taxon>Pezizomycotina</taxon>
        <taxon>Dothideomycetes</taxon>
        <taxon>Pleosporomycetidae</taxon>
        <taxon>Pleosporales</taxon>
        <taxon>Massarineae</taxon>
        <taxon>Periconiaceae</taxon>
        <taxon>Periconia</taxon>
    </lineage>
</organism>
<keyword evidence="3" id="KW-1185">Reference proteome</keyword>
<dbReference type="AlphaFoldDB" id="A0A9W4XU74"/>
<feature type="region of interest" description="Disordered" evidence="1">
    <location>
        <begin position="69"/>
        <end position="95"/>
    </location>
</feature>
<sequence>MNTDFADISEDRRNATASDAEPTSLNTLSENMLSRFDTLLRKIDQLEQQSRDNSNAILSVDRRVQQVAGPIVASPGAPRSSDRIHRPNPQGPSQIPIITVELRDGELPYFFSPDYQGHSSVLRESQRQNFEDVSLGKFKNAGFPLSCVELVDLDLTCC</sequence>
<dbReference type="Proteomes" id="UP001152607">
    <property type="component" value="Unassembled WGS sequence"/>
</dbReference>
<feature type="region of interest" description="Disordered" evidence="1">
    <location>
        <begin position="1"/>
        <end position="29"/>
    </location>
</feature>
<evidence type="ECO:0000313" key="2">
    <source>
        <dbReference type="EMBL" id="CAI6333022.1"/>
    </source>
</evidence>
<proteinExistence type="predicted"/>
<reference evidence="2" key="1">
    <citation type="submission" date="2023-01" db="EMBL/GenBank/DDBJ databases">
        <authorList>
            <person name="Van Ghelder C."/>
            <person name="Rancurel C."/>
        </authorList>
    </citation>
    <scope>NUCLEOTIDE SEQUENCE</scope>
    <source>
        <strain evidence="2">CNCM I-4278</strain>
    </source>
</reference>
<accession>A0A9W4XU74</accession>
<evidence type="ECO:0000313" key="3">
    <source>
        <dbReference type="Proteomes" id="UP001152607"/>
    </source>
</evidence>
<comment type="caution">
    <text evidence="2">The sequence shown here is derived from an EMBL/GenBank/DDBJ whole genome shotgun (WGS) entry which is preliminary data.</text>
</comment>
<evidence type="ECO:0000256" key="1">
    <source>
        <dbReference type="SAM" id="MobiDB-lite"/>
    </source>
</evidence>
<dbReference type="EMBL" id="CAOQHR010000004">
    <property type="protein sequence ID" value="CAI6333022.1"/>
    <property type="molecule type" value="Genomic_DNA"/>
</dbReference>
<feature type="compositionally biased region" description="Polar residues" evidence="1">
    <location>
        <begin position="15"/>
        <end position="29"/>
    </location>
</feature>
<protein>
    <submittedName>
        <fullName evidence="2">Uncharacterized protein</fullName>
    </submittedName>
</protein>
<name>A0A9W4XU74_9PLEO</name>